<name>A0ABP8CFB4_9ACTN</name>
<keyword evidence="2" id="KW-1185">Reference proteome</keyword>
<sequence length="226" mass="24923">MALYGLTVDVGEDFKKMREAGYVLYGFKGVSTTVKNAEPVIWFTDSTYGKTNIIQWSKAYQGYTSTYDPEPKPVVSYNPYDVDMGQTLEISDPYGSCDRTGSVNPKDPITIYNDQAHTQFRVGIAEKPSNTGKFTPLCVTDIDAKGTVKFTPVEKILLIFATEARDEGAVITQAFSAGVLVDLSDGVPKKITYSRKDSWGGFTEKDPWVHPISYKENIVAKLIGSA</sequence>
<evidence type="ECO:0000313" key="2">
    <source>
        <dbReference type="Proteomes" id="UP001501710"/>
    </source>
</evidence>
<proteinExistence type="predicted"/>
<gene>
    <name evidence="1" type="ORF">GCM10022254_55110</name>
</gene>
<organism evidence="1 2">
    <name type="scientific">Actinomadura meridiana</name>
    <dbReference type="NCBI Taxonomy" id="559626"/>
    <lineage>
        <taxon>Bacteria</taxon>
        <taxon>Bacillati</taxon>
        <taxon>Actinomycetota</taxon>
        <taxon>Actinomycetes</taxon>
        <taxon>Streptosporangiales</taxon>
        <taxon>Thermomonosporaceae</taxon>
        <taxon>Actinomadura</taxon>
    </lineage>
</organism>
<dbReference type="Proteomes" id="UP001501710">
    <property type="component" value="Unassembled WGS sequence"/>
</dbReference>
<evidence type="ECO:0000313" key="1">
    <source>
        <dbReference type="EMBL" id="GAA4238577.1"/>
    </source>
</evidence>
<reference evidence="2" key="1">
    <citation type="journal article" date="2019" name="Int. J. Syst. Evol. Microbiol.">
        <title>The Global Catalogue of Microorganisms (GCM) 10K type strain sequencing project: providing services to taxonomists for standard genome sequencing and annotation.</title>
        <authorList>
            <consortium name="The Broad Institute Genomics Platform"/>
            <consortium name="The Broad Institute Genome Sequencing Center for Infectious Disease"/>
            <person name="Wu L."/>
            <person name="Ma J."/>
        </authorList>
    </citation>
    <scope>NUCLEOTIDE SEQUENCE [LARGE SCALE GENOMIC DNA]</scope>
    <source>
        <strain evidence="2">JCM 17440</strain>
    </source>
</reference>
<comment type="caution">
    <text evidence="1">The sequence shown here is derived from an EMBL/GenBank/DDBJ whole genome shotgun (WGS) entry which is preliminary data.</text>
</comment>
<dbReference type="EMBL" id="BAABAS010000020">
    <property type="protein sequence ID" value="GAA4238577.1"/>
    <property type="molecule type" value="Genomic_DNA"/>
</dbReference>
<protein>
    <submittedName>
        <fullName evidence="1">Uncharacterized protein</fullName>
    </submittedName>
</protein>
<dbReference type="RefSeq" id="WP_344902125.1">
    <property type="nucleotide sequence ID" value="NZ_BAABAS010000020.1"/>
</dbReference>
<accession>A0ABP8CFB4</accession>